<accession>A0A2P2Q2S8</accession>
<sequence length="19" mass="2269">MSYKKKMLDSTRTNSEDHP</sequence>
<proteinExistence type="predicted"/>
<name>A0A2P2Q2S8_RHIMU</name>
<organism evidence="1">
    <name type="scientific">Rhizophora mucronata</name>
    <name type="common">Asiatic mangrove</name>
    <dbReference type="NCBI Taxonomy" id="61149"/>
    <lineage>
        <taxon>Eukaryota</taxon>
        <taxon>Viridiplantae</taxon>
        <taxon>Streptophyta</taxon>
        <taxon>Embryophyta</taxon>
        <taxon>Tracheophyta</taxon>
        <taxon>Spermatophyta</taxon>
        <taxon>Magnoliopsida</taxon>
        <taxon>eudicotyledons</taxon>
        <taxon>Gunneridae</taxon>
        <taxon>Pentapetalae</taxon>
        <taxon>rosids</taxon>
        <taxon>fabids</taxon>
        <taxon>Malpighiales</taxon>
        <taxon>Rhizophoraceae</taxon>
        <taxon>Rhizophora</taxon>
    </lineage>
</organism>
<reference evidence="1" key="1">
    <citation type="submission" date="2018-02" db="EMBL/GenBank/DDBJ databases">
        <title>Rhizophora mucronata_Transcriptome.</title>
        <authorList>
            <person name="Meera S.P."/>
            <person name="Sreeshan A."/>
            <person name="Augustine A."/>
        </authorList>
    </citation>
    <scope>NUCLEOTIDE SEQUENCE</scope>
    <source>
        <tissue evidence="1">Leaf</tissue>
    </source>
</reference>
<protein>
    <submittedName>
        <fullName evidence="1">Uncharacterized protein</fullName>
    </submittedName>
</protein>
<dbReference type="EMBL" id="GGEC01080729">
    <property type="protein sequence ID" value="MBX61213.1"/>
    <property type="molecule type" value="Transcribed_RNA"/>
</dbReference>
<dbReference type="AlphaFoldDB" id="A0A2P2Q2S8"/>
<evidence type="ECO:0000313" key="1">
    <source>
        <dbReference type="EMBL" id="MBX61213.1"/>
    </source>
</evidence>